<dbReference type="InterPro" id="IPR051122">
    <property type="entry name" value="SDR_DHRS6-like"/>
</dbReference>
<evidence type="ECO:0000256" key="1">
    <source>
        <dbReference type="ARBA" id="ARBA00006484"/>
    </source>
</evidence>
<dbReference type="PANTHER" id="PTHR43477:SF1">
    <property type="entry name" value="DIHYDROANTICAPSIN 7-DEHYDROGENASE"/>
    <property type="match status" value="1"/>
</dbReference>
<reference evidence="4 5" key="1">
    <citation type="journal article" date="2006" name="Int. J. Syst. Evol. Microbiol.">
        <title>Myroides pelagicus sp. nov., isolated from seawater in Thailand.</title>
        <authorList>
            <person name="Yoon J."/>
            <person name="Maneerat S."/>
            <person name="Kawai F."/>
            <person name="Yokota A."/>
        </authorList>
    </citation>
    <scope>NUCLEOTIDE SEQUENCE [LARGE SCALE GENOMIC DNA]</scope>
    <source>
        <strain evidence="4 5">SM1T</strain>
    </source>
</reference>
<dbReference type="RefSeq" id="WP_155036355.1">
    <property type="nucleotide sequence ID" value="NZ_JBHTIG010000016.1"/>
</dbReference>
<proteinExistence type="inferred from homology"/>
<name>A0A7K1GNE3_9FLAO</name>
<dbReference type="EMBL" id="WMJY01000024">
    <property type="protein sequence ID" value="MTH30371.1"/>
    <property type="molecule type" value="Genomic_DNA"/>
</dbReference>
<dbReference type="AlphaFoldDB" id="A0A7K1GNE3"/>
<dbReference type="FunFam" id="3.40.50.720:FF:000084">
    <property type="entry name" value="Short-chain dehydrogenase reductase"/>
    <property type="match status" value="1"/>
</dbReference>
<accession>A0A7K1GNE3</accession>
<feature type="domain" description="Ketoreductase" evidence="3">
    <location>
        <begin position="11"/>
        <end position="165"/>
    </location>
</feature>
<dbReference type="SMART" id="SM00822">
    <property type="entry name" value="PKS_KR"/>
    <property type="match status" value="1"/>
</dbReference>
<gene>
    <name evidence="4" type="ORF">GJV77_10740</name>
</gene>
<evidence type="ECO:0000313" key="5">
    <source>
        <dbReference type="Proteomes" id="UP000488936"/>
    </source>
</evidence>
<dbReference type="InterPro" id="IPR057326">
    <property type="entry name" value="KR_dom"/>
</dbReference>
<dbReference type="InterPro" id="IPR036291">
    <property type="entry name" value="NAD(P)-bd_dom_sf"/>
</dbReference>
<evidence type="ECO:0000259" key="3">
    <source>
        <dbReference type="SMART" id="SM00822"/>
    </source>
</evidence>
<dbReference type="GO" id="GO:0016491">
    <property type="term" value="F:oxidoreductase activity"/>
    <property type="evidence" value="ECO:0007669"/>
    <property type="project" value="UniProtKB-KW"/>
</dbReference>
<dbReference type="Pfam" id="PF13561">
    <property type="entry name" value="adh_short_C2"/>
    <property type="match status" value="1"/>
</dbReference>
<sequence length="250" mass="26732">MNNSLFSLEGKTILITGASSGIGLACVELLDKMGANLVLIGRSREKLESIRLTSKGKHHLVSVDVTDYEEVNKALSSLNLIYDGIIHSAGISTTLPLKYINPANIDKFMQTNVYGAVNLTKLVTGMKFRNKEGMSVVFISSVMGIVGESGKTIYSLTKGALISGSKSLALELASKKIRVNCISPGVVETPMSGNAVYAKSEDAYSRVEKLHPLGLGKPEDIANTCVFLLSDEARWITGTNVIVDGGYTAK</sequence>
<organism evidence="4 5">
    <name type="scientific">Myroides pelagicus</name>
    <dbReference type="NCBI Taxonomy" id="270914"/>
    <lineage>
        <taxon>Bacteria</taxon>
        <taxon>Pseudomonadati</taxon>
        <taxon>Bacteroidota</taxon>
        <taxon>Flavobacteriia</taxon>
        <taxon>Flavobacteriales</taxon>
        <taxon>Flavobacteriaceae</taxon>
        <taxon>Myroides</taxon>
    </lineage>
</organism>
<dbReference type="CDD" id="cd05233">
    <property type="entry name" value="SDR_c"/>
    <property type="match status" value="1"/>
</dbReference>
<dbReference type="InterPro" id="IPR002347">
    <property type="entry name" value="SDR_fam"/>
</dbReference>
<comment type="caution">
    <text evidence="4">The sequence shown here is derived from an EMBL/GenBank/DDBJ whole genome shotgun (WGS) entry which is preliminary data.</text>
</comment>
<dbReference type="SUPFAM" id="SSF51735">
    <property type="entry name" value="NAD(P)-binding Rossmann-fold domains"/>
    <property type="match status" value="1"/>
</dbReference>
<dbReference type="Gene3D" id="3.40.50.720">
    <property type="entry name" value="NAD(P)-binding Rossmann-like Domain"/>
    <property type="match status" value="1"/>
</dbReference>
<evidence type="ECO:0000256" key="2">
    <source>
        <dbReference type="ARBA" id="ARBA00023002"/>
    </source>
</evidence>
<comment type="similarity">
    <text evidence="1">Belongs to the short-chain dehydrogenases/reductases (SDR) family.</text>
</comment>
<dbReference type="Proteomes" id="UP000488936">
    <property type="component" value="Unassembled WGS sequence"/>
</dbReference>
<evidence type="ECO:0000313" key="4">
    <source>
        <dbReference type="EMBL" id="MTH30371.1"/>
    </source>
</evidence>
<keyword evidence="2" id="KW-0560">Oxidoreductase</keyword>
<dbReference type="PRINTS" id="PR00081">
    <property type="entry name" value="GDHRDH"/>
</dbReference>
<dbReference type="PANTHER" id="PTHR43477">
    <property type="entry name" value="DIHYDROANTICAPSIN 7-DEHYDROGENASE"/>
    <property type="match status" value="1"/>
</dbReference>
<dbReference type="OrthoDB" id="9803333at2"/>
<keyword evidence="5" id="KW-1185">Reference proteome</keyword>
<protein>
    <submittedName>
        <fullName evidence="4">SDR family oxidoreductase</fullName>
    </submittedName>
</protein>